<reference evidence="3 4" key="1">
    <citation type="submission" date="2024-01" db="EMBL/GenBank/DDBJ databases">
        <authorList>
            <person name="Allen C."/>
            <person name="Tagirdzhanova G."/>
        </authorList>
    </citation>
    <scope>NUCLEOTIDE SEQUENCE [LARGE SCALE GENOMIC DNA]</scope>
</reference>
<keyword evidence="2" id="KW-0812">Transmembrane</keyword>
<comment type="caution">
    <text evidence="3">The sequence shown here is derived from an EMBL/GenBank/DDBJ whole genome shotgun (WGS) entry which is preliminary data.</text>
</comment>
<gene>
    <name evidence="3" type="ORF">SBRCBS47491_003785</name>
</gene>
<feature type="region of interest" description="Disordered" evidence="1">
    <location>
        <begin position="437"/>
        <end position="490"/>
    </location>
</feature>
<keyword evidence="4" id="KW-1185">Reference proteome</keyword>
<feature type="transmembrane region" description="Helical" evidence="2">
    <location>
        <begin position="12"/>
        <end position="36"/>
    </location>
</feature>
<protein>
    <submittedName>
        <fullName evidence="3">Uncharacterized protein</fullName>
    </submittedName>
</protein>
<organism evidence="3 4">
    <name type="scientific">Sporothrix bragantina</name>
    <dbReference type="NCBI Taxonomy" id="671064"/>
    <lineage>
        <taxon>Eukaryota</taxon>
        <taxon>Fungi</taxon>
        <taxon>Dikarya</taxon>
        <taxon>Ascomycota</taxon>
        <taxon>Pezizomycotina</taxon>
        <taxon>Sordariomycetes</taxon>
        <taxon>Sordariomycetidae</taxon>
        <taxon>Ophiostomatales</taxon>
        <taxon>Ophiostomataceae</taxon>
        <taxon>Sporothrix</taxon>
    </lineage>
</organism>
<proteinExistence type="predicted"/>
<name>A0ABP0BJJ8_9PEZI</name>
<accession>A0ABP0BJJ8</accession>
<feature type="compositionally biased region" description="Polar residues" evidence="1">
    <location>
        <begin position="249"/>
        <end position="260"/>
    </location>
</feature>
<evidence type="ECO:0000313" key="4">
    <source>
        <dbReference type="Proteomes" id="UP001642406"/>
    </source>
</evidence>
<feature type="compositionally biased region" description="Basic and acidic residues" evidence="1">
    <location>
        <begin position="450"/>
        <end position="490"/>
    </location>
</feature>
<dbReference type="EMBL" id="CAWUHC010000026">
    <property type="protein sequence ID" value="CAK7219260.1"/>
    <property type="molecule type" value="Genomic_DNA"/>
</dbReference>
<evidence type="ECO:0000256" key="2">
    <source>
        <dbReference type="SAM" id="Phobius"/>
    </source>
</evidence>
<keyword evidence="2" id="KW-0472">Membrane</keyword>
<sequence>MADNGRSATDIITYIGVPLAVLGVLPIMYNTFVTLVNASKIKRMLRHSRLTALTRSDVVNRIIEIELPRYAVTPWDRFQHRQEYWSLSRNPSSIPGGSWTTFNWKTNAIGFKTQRVEYADQLRQPQVDISFDELISYLLDLGAVPDPHGWRLLRSTGLWTPVGCALMKSPDGHHNALTLAPLDDSDGNLSLCVTWRPEWTIRSFSDLPPYWVSLPAPPPEPKDLKKEAEEKEEEENKKKAAAEAENKTGGASSTISSRPVTANGKGAQASSQRSSFESATRQSKAHDATPITCQISVDGIITALTEEKRRNGGIARNNTMGGASSANSTVGGTSFPLTSTINLDSLYIEHIRVRTGTSDGVWFASAATAYGTSSQTILWNYRIPEDILTFARRETVPCGVLVLLGAADESETPEWATQHPFDHSHSHNRFVQRMNEQRMAQQAEMRLPQHQREAAKRERMQRESLQRLDDMREQQQRDQERREQREMEALHSAKWDTKLVAEHAMRWLLKQKQECRDVDGGLGDGDAAQKLAATDLKEVAGHVLHRMVRDSAFSTKLCRMLDRWKGWADLGGMKKADLQALRSDMETFVYASLLMALIKDSTSAVDGTLSVDLQECMRMWRKVRLG</sequence>
<feature type="region of interest" description="Disordered" evidence="1">
    <location>
        <begin position="214"/>
        <end position="287"/>
    </location>
</feature>
<feature type="compositionally biased region" description="Basic and acidic residues" evidence="1">
    <location>
        <begin position="220"/>
        <end position="246"/>
    </location>
</feature>
<evidence type="ECO:0000313" key="3">
    <source>
        <dbReference type="EMBL" id="CAK7219260.1"/>
    </source>
</evidence>
<feature type="compositionally biased region" description="Polar residues" evidence="1">
    <location>
        <begin position="268"/>
        <end position="282"/>
    </location>
</feature>
<dbReference type="Proteomes" id="UP001642406">
    <property type="component" value="Unassembled WGS sequence"/>
</dbReference>
<evidence type="ECO:0000256" key="1">
    <source>
        <dbReference type="SAM" id="MobiDB-lite"/>
    </source>
</evidence>
<keyword evidence="2" id="KW-1133">Transmembrane helix</keyword>